<evidence type="ECO:0000256" key="2">
    <source>
        <dbReference type="ARBA" id="ARBA00006577"/>
    </source>
</evidence>
<proteinExistence type="inferred from homology"/>
<dbReference type="InterPro" id="IPR001179">
    <property type="entry name" value="PPIase_FKBP_dom"/>
</dbReference>
<organism evidence="9 10">
    <name type="scientific">Pedobacter flavus</name>
    <dbReference type="NCBI Taxonomy" id="3113906"/>
    <lineage>
        <taxon>Bacteria</taxon>
        <taxon>Pseudomonadati</taxon>
        <taxon>Bacteroidota</taxon>
        <taxon>Sphingobacteriia</taxon>
        <taxon>Sphingobacteriales</taxon>
        <taxon>Sphingobacteriaceae</taxon>
        <taxon>Pedobacter</taxon>
    </lineage>
</organism>
<evidence type="ECO:0000256" key="3">
    <source>
        <dbReference type="ARBA" id="ARBA00023110"/>
    </source>
</evidence>
<dbReference type="PANTHER" id="PTHR43811">
    <property type="entry name" value="FKBP-TYPE PEPTIDYL-PROLYL CIS-TRANS ISOMERASE FKPA"/>
    <property type="match status" value="1"/>
</dbReference>
<dbReference type="SUPFAM" id="SSF54534">
    <property type="entry name" value="FKBP-like"/>
    <property type="match status" value="2"/>
</dbReference>
<name>A0ABU7GYJ7_9SPHI</name>
<dbReference type="Gene3D" id="3.10.50.40">
    <property type="match status" value="2"/>
</dbReference>
<evidence type="ECO:0000256" key="6">
    <source>
        <dbReference type="RuleBase" id="RU003915"/>
    </source>
</evidence>
<gene>
    <name evidence="9" type="ORF">VRU49_01780</name>
</gene>
<evidence type="ECO:0000256" key="7">
    <source>
        <dbReference type="SAM" id="SignalP"/>
    </source>
</evidence>
<keyword evidence="7" id="KW-0732">Signal</keyword>
<sequence length="309" mass="34321">MKIQKLNIFFILLTSIAVFSSCKKDYETLQEYDERRITDYIKSSSIQNALRDASGYYYSISNTGNGGVITNADSVLFTLKLTNIAGKSYFQTPDLSNSGDYVGYLVNSPEKEMVPGLAYPKEVFKSALTKVQRGGTIKVIIPSYLAYGTNGNSVVPENEILVAEINVLKEKSQAELDENRIKAFLTKNNITATRHSNGAYYQVLNEGTTGLSAALTFIIKTKYKARLFDGYLFDQTLGDNVYETELNNTRYFGIKKVLEGRKAGSKLRIFLPSSLALGAFSSYDVPKNTPIDIEVEIVEVVDDYPPASE</sequence>
<dbReference type="InterPro" id="IPR046357">
    <property type="entry name" value="PPIase_dom_sf"/>
</dbReference>
<dbReference type="PANTHER" id="PTHR43811:SF19">
    <property type="entry name" value="39 KDA FK506-BINDING NUCLEAR PROTEIN"/>
    <property type="match status" value="1"/>
</dbReference>
<keyword evidence="4 5" id="KW-0413">Isomerase</keyword>
<dbReference type="GO" id="GO:0003755">
    <property type="term" value="F:peptidyl-prolyl cis-trans isomerase activity"/>
    <property type="evidence" value="ECO:0007669"/>
    <property type="project" value="UniProtKB-EC"/>
</dbReference>
<evidence type="ECO:0000313" key="9">
    <source>
        <dbReference type="EMBL" id="MEE1884137.1"/>
    </source>
</evidence>
<reference evidence="9 10" key="1">
    <citation type="submission" date="2024-01" db="EMBL/GenBank/DDBJ databases">
        <title>Pedobacter sp. nov., isolated from oil-contaminated soil.</title>
        <authorList>
            <person name="Le N.T.T."/>
        </authorList>
    </citation>
    <scope>NUCLEOTIDE SEQUENCE [LARGE SCALE GENOMIC DNA]</scope>
    <source>
        <strain evidence="9 10">VNH31</strain>
    </source>
</reference>
<dbReference type="PROSITE" id="PS51257">
    <property type="entry name" value="PROKAR_LIPOPROTEIN"/>
    <property type="match status" value="1"/>
</dbReference>
<comment type="similarity">
    <text evidence="2 6">Belongs to the FKBP-type PPIase family.</text>
</comment>
<keyword evidence="3 5" id="KW-0697">Rotamase</keyword>
<evidence type="ECO:0000313" key="10">
    <source>
        <dbReference type="Proteomes" id="UP001337681"/>
    </source>
</evidence>
<keyword evidence="10" id="KW-1185">Reference proteome</keyword>
<dbReference type="Proteomes" id="UP001337681">
    <property type="component" value="Unassembled WGS sequence"/>
</dbReference>
<feature type="domain" description="PPIase FKBP-type" evidence="8">
    <location>
        <begin position="216"/>
        <end position="301"/>
    </location>
</feature>
<evidence type="ECO:0000256" key="5">
    <source>
        <dbReference type="PROSITE-ProRule" id="PRU00277"/>
    </source>
</evidence>
<feature type="chain" id="PRO_5045215138" description="Peptidyl-prolyl cis-trans isomerase" evidence="7">
    <location>
        <begin position="21"/>
        <end position="309"/>
    </location>
</feature>
<feature type="domain" description="PPIase FKBP-type" evidence="8">
    <location>
        <begin position="70"/>
        <end position="171"/>
    </location>
</feature>
<evidence type="ECO:0000256" key="4">
    <source>
        <dbReference type="ARBA" id="ARBA00023235"/>
    </source>
</evidence>
<comment type="catalytic activity">
    <reaction evidence="1 5 6">
        <text>[protein]-peptidylproline (omega=180) = [protein]-peptidylproline (omega=0)</text>
        <dbReference type="Rhea" id="RHEA:16237"/>
        <dbReference type="Rhea" id="RHEA-COMP:10747"/>
        <dbReference type="Rhea" id="RHEA-COMP:10748"/>
        <dbReference type="ChEBI" id="CHEBI:83833"/>
        <dbReference type="ChEBI" id="CHEBI:83834"/>
        <dbReference type="EC" id="5.2.1.8"/>
    </reaction>
</comment>
<accession>A0ABU7GYJ7</accession>
<feature type="signal peptide" evidence="7">
    <location>
        <begin position="1"/>
        <end position="20"/>
    </location>
</feature>
<dbReference type="PROSITE" id="PS50059">
    <property type="entry name" value="FKBP_PPIASE"/>
    <property type="match status" value="2"/>
</dbReference>
<evidence type="ECO:0000256" key="1">
    <source>
        <dbReference type="ARBA" id="ARBA00000971"/>
    </source>
</evidence>
<comment type="caution">
    <text evidence="9">The sequence shown here is derived from an EMBL/GenBank/DDBJ whole genome shotgun (WGS) entry which is preliminary data.</text>
</comment>
<dbReference type="Pfam" id="PF00254">
    <property type="entry name" value="FKBP_C"/>
    <property type="match status" value="2"/>
</dbReference>
<dbReference type="EC" id="5.2.1.8" evidence="6"/>
<protein>
    <recommendedName>
        <fullName evidence="6">Peptidyl-prolyl cis-trans isomerase</fullName>
        <ecNumber evidence="6">5.2.1.8</ecNumber>
    </recommendedName>
</protein>
<dbReference type="EMBL" id="JAZDQU010000001">
    <property type="protein sequence ID" value="MEE1884137.1"/>
    <property type="molecule type" value="Genomic_DNA"/>
</dbReference>
<dbReference type="RefSeq" id="WP_330145055.1">
    <property type="nucleotide sequence ID" value="NZ_JAZDQU010000001.1"/>
</dbReference>
<evidence type="ECO:0000259" key="8">
    <source>
        <dbReference type="PROSITE" id="PS50059"/>
    </source>
</evidence>